<dbReference type="PROSITE" id="PS51755">
    <property type="entry name" value="OMPR_PHOB"/>
    <property type="match status" value="1"/>
</dbReference>
<proteinExistence type="predicted"/>
<evidence type="ECO:0000256" key="7">
    <source>
        <dbReference type="PROSITE-ProRule" id="PRU01091"/>
    </source>
</evidence>
<dbReference type="PROSITE" id="PS50110">
    <property type="entry name" value="RESPONSE_REGULATORY"/>
    <property type="match status" value="1"/>
</dbReference>
<dbReference type="Gene3D" id="3.40.50.2300">
    <property type="match status" value="1"/>
</dbReference>
<dbReference type="InterPro" id="IPR001789">
    <property type="entry name" value="Sig_transdc_resp-reg_receiver"/>
</dbReference>
<keyword evidence="4 7" id="KW-0238">DNA-binding</keyword>
<evidence type="ECO:0000256" key="6">
    <source>
        <dbReference type="PROSITE-ProRule" id="PRU00169"/>
    </source>
</evidence>
<reference evidence="10" key="2">
    <citation type="journal article" date="2024" name="Antonie Van Leeuwenhoek">
        <title>Roseihalotalea indica gen. nov., sp. nov., a halophilic Bacteroidetes from mesopelagic Southwest Indian Ocean with higher carbohydrate metabolic potential.</title>
        <authorList>
            <person name="Chen B."/>
            <person name="Zhang M."/>
            <person name="Lin D."/>
            <person name="Ye J."/>
            <person name="Tang K."/>
        </authorList>
    </citation>
    <scope>NUCLEOTIDE SEQUENCE</scope>
    <source>
        <strain evidence="10">TK19036</strain>
    </source>
</reference>
<organism evidence="10">
    <name type="scientific">Roseihalotalea indica</name>
    <dbReference type="NCBI Taxonomy" id="2867963"/>
    <lineage>
        <taxon>Bacteria</taxon>
        <taxon>Pseudomonadati</taxon>
        <taxon>Bacteroidota</taxon>
        <taxon>Cytophagia</taxon>
        <taxon>Cytophagales</taxon>
        <taxon>Catalimonadaceae</taxon>
        <taxon>Roseihalotalea</taxon>
    </lineage>
</organism>
<feature type="domain" description="OmpR/PhoB-type" evidence="9">
    <location>
        <begin position="123"/>
        <end position="221"/>
    </location>
</feature>
<accession>A0AA49JF06</accession>
<name>A0AA49JF06_9BACT</name>
<dbReference type="GO" id="GO:0000976">
    <property type="term" value="F:transcription cis-regulatory region binding"/>
    <property type="evidence" value="ECO:0007669"/>
    <property type="project" value="TreeGrafter"/>
</dbReference>
<sequence length="222" mass="25615">MNLLIVEDEAGITSFLRQGLEEEGYAVDVAEEGKQGLAMALSGNYDLLLLDWMLPNITGIELCRQFREKHQDTPVIFLTAKDTVQETIEGLQSGANDYIKKPFHFEELLERIRVQLRSKVNEQEHFTLGNIVLNTATHQVHKAEQEVYLTQKEFALLAYLMRNKGKVCERKQIIEHVWDIHFEYNTGVIDVYMNALRKKLELGKDEDYIQTIRGVGYIAKDL</sequence>
<keyword evidence="3" id="KW-0805">Transcription regulation</keyword>
<dbReference type="Pfam" id="PF00486">
    <property type="entry name" value="Trans_reg_C"/>
    <property type="match status" value="1"/>
</dbReference>
<dbReference type="GO" id="GO:0005829">
    <property type="term" value="C:cytosol"/>
    <property type="evidence" value="ECO:0007669"/>
    <property type="project" value="TreeGrafter"/>
</dbReference>
<evidence type="ECO:0000256" key="5">
    <source>
        <dbReference type="ARBA" id="ARBA00023163"/>
    </source>
</evidence>
<dbReference type="SUPFAM" id="SSF52172">
    <property type="entry name" value="CheY-like"/>
    <property type="match status" value="1"/>
</dbReference>
<evidence type="ECO:0000256" key="3">
    <source>
        <dbReference type="ARBA" id="ARBA00023015"/>
    </source>
</evidence>
<reference evidence="10" key="1">
    <citation type="journal article" date="2023" name="Comput. Struct. Biotechnol. J.">
        <title>Discovery of a novel marine Bacteroidetes with a rich repertoire of carbohydrate-active enzymes.</title>
        <authorList>
            <person name="Chen B."/>
            <person name="Liu G."/>
            <person name="Chen Q."/>
            <person name="Wang H."/>
            <person name="Liu L."/>
            <person name="Tang K."/>
        </authorList>
    </citation>
    <scope>NUCLEOTIDE SEQUENCE</scope>
    <source>
        <strain evidence="10">TK19036</strain>
    </source>
</reference>
<dbReference type="Gene3D" id="1.10.10.10">
    <property type="entry name" value="Winged helix-like DNA-binding domain superfamily/Winged helix DNA-binding domain"/>
    <property type="match status" value="1"/>
</dbReference>
<dbReference type="EMBL" id="CP120682">
    <property type="protein sequence ID" value="WKN34929.1"/>
    <property type="molecule type" value="Genomic_DNA"/>
</dbReference>
<keyword evidence="2" id="KW-0902">Two-component regulatory system</keyword>
<dbReference type="SMART" id="SM00862">
    <property type="entry name" value="Trans_reg_C"/>
    <property type="match status" value="1"/>
</dbReference>
<dbReference type="GO" id="GO:0000156">
    <property type="term" value="F:phosphorelay response regulator activity"/>
    <property type="evidence" value="ECO:0007669"/>
    <property type="project" value="TreeGrafter"/>
</dbReference>
<dbReference type="GO" id="GO:0032993">
    <property type="term" value="C:protein-DNA complex"/>
    <property type="evidence" value="ECO:0007669"/>
    <property type="project" value="TreeGrafter"/>
</dbReference>
<protein>
    <submittedName>
        <fullName evidence="10">Response regulator transcription factor</fullName>
    </submittedName>
</protein>
<dbReference type="PANTHER" id="PTHR48111:SF22">
    <property type="entry name" value="REGULATOR OF RPOS"/>
    <property type="match status" value="1"/>
</dbReference>
<dbReference type="InterPro" id="IPR011006">
    <property type="entry name" value="CheY-like_superfamily"/>
</dbReference>
<evidence type="ECO:0000256" key="1">
    <source>
        <dbReference type="ARBA" id="ARBA00022553"/>
    </source>
</evidence>
<evidence type="ECO:0000259" key="9">
    <source>
        <dbReference type="PROSITE" id="PS51755"/>
    </source>
</evidence>
<keyword evidence="1 6" id="KW-0597">Phosphoprotein</keyword>
<evidence type="ECO:0000256" key="4">
    <source>
        <dbReference type="ARBA" id="ARBA00023125"/>
    </source>
</evidence>
<dbReference type="InterPro" id="IPR001867">
    <property type="entry name" value="OmpR/PhoB-type_DNA-bd"/>
</dbReference>
<feature type="domain" description="Response regulatory" evidence="8">
    <location>
        <begin position="2"/>
        <end position="116"/>
    </location>
</feature>
<dbReference type="CDD" id="cd00383">
    <property type="entry name" value="trans_reg_C"/>
    <property type="match status" value="1"/>
</dbReference>
<dbReference type="Pfam" id="PF00072">
    <property type="entry name" value="Response_reg"/>
    <property type="match status" value="1"/>
</dbReference>
<evidence type="ECO:0000256" key="2">
    <source>
        <dbReference type="ARBA" id="ARBA00023012"/>
    </source>
</evidence>
<dbReference type="FunFam" id="1.10.10.10:FF:000005">
    <property type="entry name" value="Two-component system response regulator"/>
    <property type="match status" value="1"/>
</dbReference>
<feature type="modified residue" description="4-aspartylphosphate" evidence="6">
    <location>
        <position position="51"/>
    </location>
</feature>
<keyword evidence="5" id="KW-0804">Transcription</keyword>
<dbReference type="InterPro" id="IPR039420">
    <property type="entry name" value="WalR-like"/>
</dbReference>
<dbReference type="FunFam" id="3.40.50.2300:FF:000001">
    <property type="entry name" value="DNA-binding response regulator PhoB"/>
    <property type="match status" value="1"/>
</dbReference>
<evidence type="ECO:0000259" key="8">
    <source>
        <dbReference type="PROSITE" id="PS50110"/>
    </source>
</evidence>
<dbReference type="GO" id="GO:0006355">
    <property type="term" value="P:regulation of DNA-templated transcription"/>
    <property type="evidence" value="ECO:0007669"/>
    <property type="project" value="InterPro"/>
</dbReference>
<gene>
    <name evidence="10" type="ORF">K4G66_21370</name>
</gene>
<dbReference type="InterPro" id="IPR036388">
    <property type="entry name" value="WH-like_DNA-bd_sf"/>
</dbReference>
<dbReference type="PANTHER" id="PTHR48111">
    <property type="entry name" value="REGULATOR OF RPOS"/>
    <property type="match status" value="1"/>
</dbReference>
<dbReference type="CDD" id="cd19935">
    <property type="entry name" value="REC_OmpR_CusR-like"/>
    <property type="match status" value="1"/>
</dbReference>
<feature type="DNA-binding region" description="OmpR/PhoB-type" evidence="7">
    <location>
        <begin position="123"/>
        <end position="221"/>
    </location>
</feature>
<dbReference type="AlphaFoldDB" id="A0AA49JF06"/>
<dbReference type="SMART" id="SM00448">
    <property type="entry name" value="REC"/>
    <property type="match status" value="1"/>
</dbReference>
<evidence type="ECO:0000313" key="10">
    <source>
        <dbReference type="EMBL" id="WKN34929.1"/>
    </source>
</evidence>